<reference evidence="1" key="1">
    <citation type="submission" date="2020-10" db="EMBL/GenBank/DDBJ databases">
        <title>Taxonomic study of unclassified bacteria belonging to the class Ktedonobacteria.</title>
        <authorList>
            <person name="Yabe S."/>
            <person name="Wang C.M."/>
            <person name="Zheng Y."/>
            <person name="Sakai Y."/>
            <person name="Cavaletti L."/>
            <person name="Monciardini P."/>
            <person name="Donadio S."/>
        </authorList>
    </citation>
    <scope>NUCLEOTIDE SEQUENCE</scope>
    <source>
        <strain evidence="1">SOSP1-1</strain>
    </source>
</reference>
<name>A0A8J3MR76_9CHLR</name>
<accession>A0A8J3MR76</accession>
<keyword evidence="2" id="KW-1185">Reference proteome</keyword>
<dbReference type="Proteomes" id="UP000612362">
    <property type="component" value="Unassembled WGS sequence"/>
</dbReference>
<evidence type="ECO:0000313" key="2">
    <source>
        <dbReference type="Proteomes" id="UP000612362"/>
    </source>
</evidence>
<dbReference type="EMBL" id="BNJF01000001">
    <property type="protein sequence ID" value="GHO45657.1"/>
    <property type="molecule type" value="Genomic_DNA"/>
</dbReference>
<protein>
    <submittedName>
        <fullName evidence="1">Uncharacterized protein</fullName>
    </submittedName>
</protein>
<organism evidence="1 2">
    <name type="scientific">Ktedonospora formicarum</name>
    <dbReference type="NCBI Taxonomy" id="2778364"/>
    <lineage>
        <taxon>Bacteria</taxon>
        <taxon>Bacillati</taxon>
        <taxon>Chloroflexota</taxon>
        <taxon>Ktedonobacteria</taxon>
        <taxon>Ktedonobacterales</taxon>
        <taxon>Ktedonobacteraceae</taxon>
        <taxon>Ktedonospora</taxon>
    </lineage>
</organism>
<proteinExistence type="predicted"/>
<evidence type="ECO:0000313" key="1">
    <source>
        <dbReference type="EMBL" id="GHO45657.1"/>
    </source>
</evidence>
<gene>
    <name evidence="1" type="ORF">KSX_38200</name>
</gene>
<dbReference type="AlphaFoldDB" id="A0A8J3MR76"/>
<comment type="caution">
    <text evidence="1">The sequence shown here is derived from an EMBL/GenBank/DDBJ whole genome shotgun (WGS) entry which is preliminary data.</text>
</comment>
<sequence>MRGASGLILLVLALVILWVTSLTQSYLGLTGEIKVARVQASTISNIPHLMNLELTQYDQQGRVTSHDNYGVKGDQWMLQGNMLKFPGWMNLVGLHSGYKLTRLEGRYEDSDLERTSDHTVVDLNGGDGQFFKTVYKQAWSSPFVEAAYGTAVFLPADGMTYDIFASQAGLVAKPVKE</sequence>